<keyword evidence="4 12" id="KW-0894">Sodium channel</keyword>
<evidence type="ECO:0000256" key="13">
    <source>
        <dbReference type="SAM" id="Phobius"/>
    </source>
</evidence>
<evidence type="ECO:0000256" key="10">
    <source>
        <dbReference type="ARBA" id="ARBA00023201"/>
    </source>
</evidence>
<evidence type="ECO:0000256" key="3">
    <source>
        <dbReference type="ARBA" id="ARBA00022448"/>
    </source>
</evidence>
<dbReference type="GO" id="GO:0005886">
    <property type="term" value="C:plasma membrane"/>
    <property type="evidence" value="ECO:0007669"/>
    <property type="project" value="TreeGrafter"/>
</dbReference>
<keyword evidence="7" id="KW-0915">Sodium</keyword>
<dbReference type="GO" id="GO:0015280">
    <property type="term" value="F:ligand-gated sodium channel activity"/>
    <property type="evidence" value="ECO:0007669"/>
    <property type="project" value="TreeGrafter"/>
</dbReference>
<name>A0A9J6BB87_POLVA</name>
<evidence type="ECO:0000256" key="7">
    <source>
        <dbReference type="ARBA" id="ARBA00023053"/>
    </source>
</evidence>
<sequence>MAILKTPPDNLKQDKKKKEGVFRRAVNLTLDQFLERTPIHGCKQIRDQRANIFQKAYWIFIICTSTLCACALLATFLIRYKSNPVRINILTNFGQISELEFPAVTFCNPNFIANSMVDGLIKSLETFNEKNEEYNNVTAEDLNKRVKYLAGFTNPIETFDPKDLVDLYNVLNDNRFDVKLTMRKLLYPCSKLLVKCRWEGQIVDCKELFQPSETYQGYCCSFNVIKPLRARTPERRNITAKKTHFFGPNMGLSVVLKPLIEKNAMTSINSEGIKILINEHNLFPSEKTIERSLPHKQETYVEIRPERTISSKEISALPISDRGCVFEDEFPLRVFGSYSEKNCRVECKMRKIVDLCDCLPYFYYNTENIETCDVTKLPCVIKNREHLVKVRRPENNTDDDCVCPVQCDTTDYRIRMSSTDIIPEMSNTINFDPFHANLTDQHMIVHVYFVSSFYRIFIRILTTNFISLISQLGGVYSLLIGMSVLSLIECIYFPTVRLYLNYKKIKFDDTQPKNYSQRLDKVTISSLNVPRLDTAKSDISDISSFRIHSVKHY</sequence>
<keyword evidence="6 13" id="KW-1133">Transmembrane helix</keyword>
<gene>
    <name evidence="14" type="ORF">PVAND_015099</name>
</gene>
<evidence type="ECO:0000256" key="8">
    <source>
        <dbReference type="ARBA" id="ARBA00023065"/>
    </source>
</evidence>
<keyword evidence="15" id="KW-1185">Reference proteome</keyword>
<accession>A0A9J6BB87</accession>
<keyword evidence="11 12" id="KW-0407">Ion channel</keyword>
<evidence type="ECO:0000256" key="12">
    <source>
        <dbReference type="RuleBase" id="RU000679"/>
    </source>
</evidence>
<reference evidence="14" key="1">
    <citation type="submission" date="2021-03" db="EMBL/GenBank/DDBJ databases">
        <title>Chromosome level genome of the anhydrobiotic midge Polypedilum vanderplanki.</title>
        <authorList>
            <person name="Yoshida Y."/>
            <person name="Kikawada T."/>
            <person name="Gusev O."/>
        </authorList>
    </citation>
    <scope>NUCLEOTIDE SEQUENCE</scope>
    <source>
        <strain evidence="14">NIAS01</strain>
        <tissue evidence="14">Whole body or cell culture</tissue>
    </source>
</reference>
<dbReference type="Gene3D" id="2.60.470.10">
    <property type="entry name" value="Acid-sensing ion channels like domains"/>
    <property type="match status" value="1"/>
</dbReference>
<proteinExistence type="inferred from homology"/>
<dbReference type="PANTHER" id="PTHR11690:SF237">
    <property type="entry name" value="PICKPOCKET 16-RELATED"/>
    <property type="match status" value="1"/>
</dbReference>
<evidence type="ECO:0000256" key="6">
    <source>
        <dbReference type="ARBA" id="ARBA00022989"/>
    </source>
</evidence>
<keyword evidence="5 12" id="KW-0812">Transmembrane</keyword>
<keyword evidence="10 12" id="KW-0739">Sodium transport</keyword>
<dbReference type="InterPro" id="IPR001873">
    <property type="entry name" value="ENaC"/>
</dbReference>
<dbReference type="AlphaFoldDB" id="A0A9J6BB87"/>
<dbReference type="OrthoDB" id="6502088at2759"/>
<keyword evidence="3 12" id="KW-0813">Transport</keyword>
<keyword evidence="9 13" id="KW-0472">Membrane</keyword>
<feature type="transmembrane region" description="Helical" evidence="13">
    <location>
        <begin position="56"/>
        <end position="78"/>
    </location>
</feature>
<dbReference type="Pfam" id="PF00858">
    <property type="entry name" value="ASC"/>
    <property type="match status" value="1"/>
</dbReference>
<keyword evidence="8 12" id="KW-0406">Ion transport</keyword>
<dbReference type="PRINTS" id="PR01078">
    <property type="entry name" value="AMINACHANNEL"/>
</dbReference>
<dbReference type="PANTHER" id="PTHR11690">
    <property type="entry name" value="AMILORIDE-SENSITIVE SODIUM CHANNEL-RELATED"/>
    <property type="match status" value="1"/>
</dbReference>
<evidence type="ECO:0000256" key="9">
    <source>
        <dbReference type="ARBA" id="ARBA00023136"/>
    </source>
</evidence>
<evidence type="ECO:0000313" key="14">
    <source>
        <dbReference type="EMBL" id="KAG5667100.1"/>
    </source>
</evidence>
<dbReference type="EMBL" id="JADBJN010000004">
    <property type="protein sequence ID" value="KAG5667100.1"/>
    <property type="molecule type" value="Genomic_DNA"/>
</dbReference>
<evidence type="ECO:0000313" key="15">
    <source>
        <dbReference type="Proteomes" id="UP001107558"/>
    </source>
</evidence>
<evidence type="ECO:0000256" key="2">
    <source>
        <dbReference type="ARBA" id="ARBA00007193"/>
    </source>
</evidence>
<feature type="transmembrane region" description="Helical" evidence="13">
    <location>
        <begin position="475"/>
        <end position="496"/>
    </location>
</feature>
<organism evidence="14 15">
    <name type="scientific">Polypedilum vanderplanki</name>
    <name type="common">Sleeping chironomid midge</name>
    <dbReference type="NCBI Taxonomy" id="319348"/>
    <lineage>
        <taxon>Eukaryota</taxon>
        <taxon>Metazoa</taxon>
        <taxon>Ecdysozoa</taxon>
        <taxon>Arthropoda</taxon>
        <taxon>Hexapoda</taxon>
        <taxon>Insecta</taxon>
        <taxon>Pterygota</taxon>
        <taxon>Neoptera</taxon>
        <taxon>Endopterygota</taxon>
        <taxon>Diptera</taxon>
        <taxon>Nematocera</taxon>
        <taxon>Chironomoidea</taxon>
        <taxon>Chironomidae</taxon>
        <taxon>Chironominae</taxon>
        <taxon>Polypedilum</taxon>
        <taxon>Polypedilum</taxon>
    </lineage>
</organism>
<comment type="subcellular location">
    <subcellularLocation>
        <location evidence="1">Membrane</location>
        <topology evidence="1">Multi-pass membrane protein</topology>
    </subcellularLocation>
</comment>
<evidence type="ECO:0000256" key="1">
    <source>
        <dbReference type="ARBA" id="ARBA00004141"/>
    </source>
</evidence>
<dbReference type="Proteomes" id="UP001107558">
    <property type="component" value="Chromosome 4"/>
</dbReference>
<comment type="similarity">
    <text evidence="2 12">Belongs to the amiloride-sensitive sodium channel (TC 1.A.6) family.</text>
</comment>
<evidence type="ECO:0000256" key="5">
    <source>
        <dbReference type="ARBA" id="ARBA00022692"/>
    </source>
</evidence>
<evidence type="ECO:0000256" key="4">
    <source>
        <dbReference type="ARBA" id="ARBA00022461"/>
    </source>
</evidence>
<dbReference type="Gene3D" id="1.10.287.770">
    <property type="entry name" value="YojJ-like"/>
    <property type="match status" value="1"/>
</dbReference>
<protein>
    <submittedName>
        <fullName evidence="14">Uncharacterized protein</fullName>
    </submittedName>
</protein>
<comment type="caution">
    <text evidence="14">The sequence shown here is derived from an EMBL/GenBank/DDBJ whole genome shotgun (WGS) entry which is preliminary data.</text>
</comment>
<evidence type="ECO:0000256" key="11">
    <source>
        <dbReference type="ARBA" id="ARBA00023303"/>
    </source>
</evidence>